<reference evidence="6" key="1">
    <citation type="submission" date="2020-02" db="EMBL/GenBank/DDBJ databases">
        <authorList>
            <person name="Meier V. D."/>
        </authorList>
    </citation>
    <scope>NUCLEOTIDE SEQUENCE</scope>
    <source>
        <strain evidence="6">AVDCRST_MAG19</strain>
    </source>
</reference>
<feature type="binding site" evidence="2">
    <location>
        <begin position="129"/>
        <end position="132"/>
    </location>
    <ligand>
        <name>glutathione</name>
        <dbReference type="ChEBI" id="CHEBI:57925"/>
    </ligand>
</feature>
<dbReference type="InterPro" id="IPR040079">
    <property type="entry name" value="Glutathione_S-Trfase"/>
</dbReference>
<evidence type="ECO:0000256" key="3">
    <source>
        <dbReference type="PIRSR" id="PIRSR015753-3"/>
    </source>
</evidence>
<feature type="active site" description="Proton donor/acceptor" evidence="1">
    <location>
        <position position="194"/>
    </location>
</feature>
<evidence type="ECO:0000259" key="5">
    <source>
        <dbReference type="PROSITE" id="PS50405"/>
    </source>
</evidence>
<protein>
    <submittedName>
        <fullName evidence="6">Glutathione S-transferase, omega</fullName>
        <ecNumber evidence="6">2.5.1.18</ecNumber>
    </submittedName>
</protein>
<name>A0A6J4UBW9_9BACT</name>
<dbReference type="SFLD" id="SFLDG01148">
    <property type="entry name" value="Xi_(cytGST)"/>
    <property type="match status" value="1"/>
</dbReference>
<dbReference type="PANTHER" id="PTHR32419">
    <property type="entry name" value="GLUTATHIONYL-HYDROQUINONE REDUCTASE"/>
    <property type="match status" value="1"/>
</dbReference>
<evidence type="ECO:0000256" key="2">
    <source>
        <dbReference type="PIRSR" id="PIRSR015753-2"/>
    </source>
</evidence>
<dbReference type="InterPro" id="IPR010987">
    <property type="entry name" value="Glutathione-S-Trfase_C-like"/>
</dbReference>
<dbReference type="SFLD" id="SFLDG01206">
    <property type="entry name" value="Xi.1"/>
    <property type="match status" value="1"/>
</dbReference>
<dbReference type="PROSITE" id="PS50405">
    <property type="entry name" value="GST_CTER"/>
    <property type="match status" value="1"/>
</dbReference>
<dbReference type="PANTHER" id="PTHR32419:SF6">
    <property type="entry name" value="GLUTATHIONE S-TRANSFERASE OMEGA-LIKE 1-RELATED"/>
    <property type="match status" value="1"/>
</dbReference>
<feature type="active site" description="Nucleophile" evidence="1">
    <location>
        <position position="61"/>
    </location>
</feature>
<gene>
    <name evidence="6" type="ORF">AVDCRST_MAG19-163</name>
</gene>
<dbReference type="EC" id="2.5.1.18" evidence="6"/>
<dbReference type="InterPro" id="IPR016639">
    <property type="entry name" value="GST_Omega/GSH"/>
</dbReference>
<feature type="binding site" evidence="2">
    <location>
        <position position="94"/>
    </location>
    <ligand>
        <name>glutathione</name>
        <dbReference type="ChEBI" id="CHEBI:57925"/>
    </ligand>
</feature>
<feature type="site" description="Lowers pKa of active site Cys" evidence="3">
    <location>
        <position position="295"/>
    </location>
</feature>
<dbReference type="InterPro" id="IPR036249">
    <property type="entry name" value="Thioredoxin-like_sf"/>
</dbReference>
<dbReference type="InterPro" id="IPR047047">
    <property type="entry name" value="GST_Omega-like_C"/>
</dbReference>
<dbReference type="InterPro" id="IPR036282">
    <property type="entry name" value="Glutathione-S-Trfase_C_sf"/>
</dbReference>
<evidence type="ECO:0000256" key="4">
    <source>
        <dbReference type="SAM" id="MobiDB-lite"/>
    </source>
</evidence>
<dbReference type="Gene3D" id="1.20.1050.10">
    <property type="match status" value="1"/>
</dbReference>
<dbReference type="Pfam" id="PF13409">
    <property type="entry name" value="GST_N_2"/>
    <property type="match status" value="1"/>
</dbReference>
<dbReference type="EMBL" id="CADCWL010000009">
    <property type="protein sequence ID" value="CAA9544220.1"/>
    <property type="molecule type" value="Genomic_DNA"/>
</dbReference>
<dbReference type="AlphaFoldDB" id="A0A6J4UBW9"/>
<dbReference type="PIRSF" id="PIRSF015753">
    <property type="entry name" value="GST"/>
    <property type="match status" value="1"/>
</dbReference>
<dbReference type="GO" id="GO:0004364">
    <property type="term" value="F:glutathione transferase activity"/>
    <property type="evidence" value="ECO:0007669"/>
    <property type="project" value="UniProtKB-EC"/>
</dbReference>
<feature type="domain" description="GST C-terminal" evidence="5">
    <location>
        <begin position="156"/>
        <end position="298"/>
    </location>
</feature>
<dbReference type="GO" id="GO:0005737">
    <property type="term" value="C:cytoplasm"/>
    <property type="evidence" value="ECO:0007669"/>
    <property type="project" value="TreeGrafter"/>
</dbReference>
<evidence type="ECO:0000256" key="1">
    <source>
        <dbReference type="PIRSR" id="PIRSR015753-1"/>
    </source>
</evidence>
<dbReference type="SUPFAM" id="SSF52833">
    <property type="entry name" value="Thioredoxin-like"/>
    <property type="match status" value="1"/>
</dbReference>
<dbReference type="Gene3D" id="3.40.30.10">
    <property type="entry name" value="Glutaredoxin"/>
    <property type="match status" value="1"/>
</dbReference>
<organism evidence="6">
    <name type="scientific">uncultured Thermomicrobiales bacterium</name>
    <dbReference type="NCBI Taxonomy" id="1645740"/>
    <lineage>
        <taxon>Bacteria</taxon>
        <taxon>Pseudomonadati</taxon>
        <taxon>Thermomicrobiota</taxon>
        <taxon>Thermomicrobia</taxon>
        <taxon>Thermomicrobiales</taxon>
        <taxon>environmental samples</taxon>
    </lineage>
</organism>
<accession>A0A6J4UBW9</accession>
<dbReference type="CDD" id="cd03190">
    <property type="entry name" value="GST_C_Omega_like"/>
    <property type="match status" value="1"/>
</dbReference>
<feature type="site" description="Lowers pKa of active site Cys" evidence="3">
    <location>
        <position position="252"/>
    </location>
</feature>
<dbReference type="InterPro" id="IPR004045">
    <property type="entry name" value="Glutathione_S-Trfase_N"/>
</dbReference>
<keyword evidence="6" id="KW-0808">Transferase</keyword>
<dbReference type="SUPFAM" id="SSF47616">
    <property type="entry name" value="GST C-terminal domain-like"/>
    <property type="match status" value="1"/>
</dbReference>
<feature type="region of interest" description="Disordered" evidence="4">
    <location>
        <begin position="1"/>
        <end position="32"/>
    </location>
</feature>
<dbReference type="Pfam" id="PF13410">
    <property type="entry name" value="GST_C_2"/>
    <property type="match status" value="1"/>
</dbReference>
<proteinExistence type="predicted"/>
<sequence>MSTTTAPQADTETAPQLVGETAPGGAFKRQENAFRDRITADGSSGYKAEPGRYHIYVSLACPWAHRTLIVRNLKGLEDVVSASSVDPIRDERGWAFRESADGSHGPDPVNGFRFLSEAYLATDPAFKGRYTVPAVWDRKTGRIVTNDFHTIPSQLETEFEAFADRSVDLYPEGLRPEIDAVNRMVYERVNNGVYEAGFATSQAAYERAFDTLFAALDELEGRLAGQRFLAGDKVTDADVRLFTTLVRFDAVYVGHFKCNLRRLVDYPNLWGYARDLYQRPGFGETVNFDHIKRHYYQTHDKINPSRIVPKGPAVDWLSPHDRDRLG</sequence>
<dbReference type="SFLD" id="SFLDS00019">
    <property type="entry name" value="Glutathione_Transferase_(cytos"/>
    <property type="match status" value="1"/>
</dbReference>
<feature type="compositionally biased region" description="Polar residues" evidence="4">
    <location>
        <begin position="1"/>
        <end position="14"/>
    </location>
</feature>
<evidence type="ECO:0000313" key="6">
    <source>
        <dbReference type="EMBL" id="CAA9544220.1"/>
    </source>
</evidence>